<dbReference type="InterPro" id="IPR036890">
    <property type="entry name" value="HATPase_C_sf"/>
</dbReference>
<dbReference type="InterPro" id="IPR000014">
    <property type="entry name" value="PAS"/>
</dbReference>
<evidence type="ECO:0000256" key="6">
    <source>
        <dbReference type="SAM" id="Coils"/>
    </source>
</evidence>
<dbReference type="NCBIfam" id="TIGR00229">
    <property type="entry name" value="sensory_box"/>
    <property type="match status" value="1"/>
</dbReference>
<protein>
    <recommendedName>
        <fullName evidence="2">histidine kinase</fullName>
        <ecNumber evidence="2">2.7.13.3</ecNumber>
    </recommendedName>
</protein>
<dbReference type="RefSeq" id="WP_331256596.1">
    <property type="nucleotide sequence ID" value="NZ_CP133270.1"/>
</dbReference>
<dbReference type="InterPro" id="IPR004358">
    <property type="entry name" value="Sig_transdc_His_kin-like_C"/>
</dbReference>
<feature type="domain" description="PAS" evidence="8">
    <location>
        <begin position="11"/>
        <end position="66"/>
    </location>
</feature>
<dbReference type="CDD" id="cd00130">
    <property type="entry name" value="PAS"/>
    <property type="match status" value="2"/>
</dbReference>
<evidence type="ECO:0000256" key="5">
    <source>
        <dbReference type="ARBA" id="ARBA00022777"/>
    </source>
</evidence>
<evidence type="ECO:0000256" key="4">
    <source>
        <dbReference type="ARBA" id="ARBA00022679"/>
    </source>
</evidence>
<dbReference type="InterPro" id="IPR013655">
    <property type="entry name" value="PAS_fold_3"/>
</dbReference>
<dbReference type="PROSITE" id="PS50109">
    <property type="entry name" value="HIS_KIN"/>
    <property type="match status" value="1"/>
</dbReference>
<comment type="catalytic activity">
    <reaction evidence="1">
        <text>ATP + protein L-histidine = ADP + protein N-phospho-L-histidine.</text>
        <dbReference type="EC" id="2.7.13.3"/>
    </reaction>
</comment>
<dbReference type="SUPFAM" id="SSF55874">
    <property type="entry name" value="ATPase domain of HSP90 chaperone/DNA topoisomerase II/histidine kinase"/>
    <property type="match status" value="1"/>
</dbReference>
<dbReference type="Proteomes" id="UP001330434">
    <property type="component" value="Chromosome"/>
</dbReference>
<dbReference type="InterPro" id="IPR036097">
    <property type="entry name" value="HisK_dim/P_sf"/>
</dbReference>
<dbReference type="SMART" id="SM00387">
    <property type="entry name" value="HATPase_c"/>
    <property type="match status" value="1"/>
</dbReference>
<dbReference type="PRINTS" id="PR00344">
    <property type="entry name" value="BCTRLSENSOR"/>
</dbReference>
<organism evidence="9 10">
    <name type="scientific">Candidatus Bealeia paramacronuclearis</name>
    <dbReference type="NCBI Taxonomy" id="1921001"/>
    <lineage>
        <taxon>Bacteria</taxon>
        <taxon>Pseudomonadati</taxon>
        <taxon>Pseudomonadota</taxon>
        <taxon>Alphaproteobacteria</taxon>
        <taxon>Holosporales</taxon>
        <taxon>Holosporaceae</taxon>
        <taxon>Candidatus Bealeia</taxon>
    </lineage>
</organism>
<dbReference type="PANTHER" id="PTHR43304">
    <property type="entry name" value="PHYTOCHROME-LIKE PROTEIN CPH1"/>
    <property type="match status" value="1"/>
</dbReference>
<feature type="coiled-coil region" evidence="6">
    <location>
        <begin position="249"/>
        <end position="276"/>
    </location>
</feature>
<dbReference type="SMART" id="SM00091">
    <property type="entry name" value="PAS"/>
    <property type="match status" value="2"/>
</dbReference>
<accession>A0ABZ2C0S0</accession>
<reference evidence="9 10" key="1">
    <citation type="journal article" date="2024" name="Environ. Microbiol.">
        <title>Novel evolutionary insights on the interactions of the Holosporales (Alphaproteobacteria) with eukaryotic hosts from comparative genomics.</title>
        <authorList>
            <person name="Giovannini M."/>
            <person name="Petroni G."/>
            <person name="Castelli M."/>
        </authorList>
    </citation>
    <scope>NUCLEOTIDE SEQUENCE [LARGE SCALE GENOMIC DNA]</scope>
    <source>
        <strain evidence="9 10">US_Bl 15I1</strain>
    </source>
</reference>
<evidence type="ECO:0000256" key="1">
    <source>
        <dbReference type="ARBA" id="ARBA00000085"/>
    </source>
</evidence>
<dbReference type="Gene3D" id="3.30.450.20">
    <property type="entry name" value="PAS domain"/>
    <property type="match status" value="2"/>
</dbReference>
<dbReference type="Pfam" id="PF08447">
    <property type="entry name" value="PAS_3"/>
    <property type="match status" value="1"/>
</dbReference>
<dbReference type="EMBL" id="CP133270">
    <property type="protein sequence ID" value="WVX66057.1"/>
    <property type="molecule type" value="Genomic_DNA"/>
</dbReference>
<evidence type="ECO:0000313" key="10">
    <source>
        <dbReference type="Proteomes" id="UP001330434"/>
    </source>
</evidence>
<keyword evidence="5" id="KW-0418">Kinase</keyword>
<keyword evidence="10" id="KW-1185">Reference proteome</keyword>
<dbReference type="CDD" id="cd00082">
    <property type="entry name" value="HisKA"/>
    <property type="match status" value="1"/>
</dbReference>
<dbReference type="PANTHER" id="PTHR43304:SF1">
    <property type="entry name" value="PAC DOMAIN-CONTAINING PROTEIN"/>
    <property type="match status" value="1"/>
</dbReference>
<dbReference type="InterPro" id="IPR003661">
    <property type="entry name" value="HisK_dim/P_dom"/>
</dbReference>
<dbReference type="InterPro" id="IPR003594">
    <property type="entry name" value="HATPase_dom"/>
</dbReference>
<dbReference type="Pfam" id="PF02518">
    <property type="entry name" value="HATPase_c"/>
    <property type="match status" value="1"/>
</dbReference>
<evidence type="ECO:0000256" key="2">
    <source>
        <dbReference type="ARBA" id="ARBA00012438"/>
    </source>
</evidence>
<evidence type="ECO:0000313" key="9">
    <source>
        <dbReference type="EMBL" id="WVX66057.1"/>
    </source>
</evidence>
<dbReference type="CDD" id="cd00075">
    <property type="entry name" value="HATPase"/>
    <property type="match status" value="1"/>
</dbReference>
<keyword evidence="3" id="KW-0597">Phosphoprotein</keyword>
<keyword evidence="4" id="KW-0808">Transferase</keyword>
<proteinExistence type="predicted"/>
<gene>
    <name evidence="9" type="ORF">Bealeia1_00228</name>
</gene>
<sequence>MRNSLETSTLEKTMLRGALKEVKAGGILIDSRGTIIKVNREFLRLIKQREEQILGHNLSEFMGDADFKKYVLKNLSFLFQNKIQQIQFECNWIINGAKSLSLFFQIYPPLKGHSEFGCFVKIMDSLDSSLNSKYLDKILNTIHAIIWLRSGDGSKFYYASPKFETFYGFSLDKFKENPEILFERMHPDDQSAVRQSFLNKDGNVSYRYFMTDGTWHHFSVHRFFILDEFGNPSKVAALTIDDTRFFEAQEKLLWKKEKLKEKNEELENAKSMLESFTVFACHDLSQPLRVFASYFEILEKHYLQDINPEAQYLLSGVHQAIKRMKDLIQGIAELSLLEKTNQPASLCNVREFFKERIEPLLLNELYPDLKIETGKLLPLAVSEDHLASLFMNIIENGIKYNTQTPHIKIRSKAFKKWIVYSIQDNGIGIPKENKNQIFNMGKRLHHMRTQRGSGIGLYACAKIMSLYHGKIWVHSGAGEGSTFYLLFPHQDKTV</sequence>
<feature type="domain" description="Histidine kinase" evidence="7">
    <location>
        <begin position="279"/>
        <end position="491"/>
    </location>
</feature>
<dbReference type="Gene3D" id="1.10.287.130">
    <property type="match status" value="1"/>
</dbReference>
<dbReference type="SUPFAM" id="SSF55785">
    <property type="entry name" value="PYP-like sensor domain (PAS domain)"/>
    <property type="match status" value="2"/>
</dbReference>
<keyword evidence="6" id="KW-0175">Coiled coil</keyword>
<name>A0ABZ2C0S0_9PROT</name>
<feature type="domain" description="PAS" evidence="8">
    <location>
        <begin position="131"/>
        <end position="200"/>
    </location>
</feature>
<evidence type="ECO:0000256" key="3">
    <source>
        <dbReference type="ARBA" id="ARBA00022553"/>
    </source>
</evidence>
<evidence type="ECO:0000259" key="7">
    <source>
        <dbReference type="PROSITE" id="PS50109"/>
    </source>
</evidence>
<dbReference type="Gene3D" id="3.30.565.10">
    <property type="entry name" value="Histidine kinase-like ATPase, C-terminal domain"/>
    <property type="match status" value="1"/>
</dbReference>
<dbReference type="PROSITE" id="PS50112">
    <property type="entry name" value="PAS"/>
    <property type="match status" value="2"/>
</dbReference>
<dbReference type="InterPro" id="IPR052162">
    <property type="entry name" value="Sensor_kinase/Photoreceptor"/>
</dbReference>
<dbReference type="SUPFAM" id="SSF47384">
    <property type="entry name" value="Homodimeric domain of signal transducing histidine kinase"/>
    <property type="match status" value="1"/>
</dbReference>
<dbReference type="EC" id="2.7.13.3" evidence="2"/>
<dbReference type="InterPro" id="IPR035965">
    <property type="entry name" value="PAS-like_dom_sf"/>
</dbReference>
<dbReference type="InterPro" id="IPR005467">
    <property type="entry name" value="His_kinase_dom"/>
</dbReference>
<evidence type="ECO:0000259" key="8">
    <source>
        <dbReference type="PROSITE" id="PS50112"/>
    </source>
</evidence>
<dbReference type="Pfam" id="PF13426">
    <property type="entry name" value="PAS_9"/>
    <property type="match status" value="1"/>
</dbReference>